<accession>A0A835ZF82</accession>
<dbReference type="PROSITE" id="PS50237">
    <property type="entry name" value="HECT"/>
    <property type="match status" value="1"/>
</dbReference>
<evidence type="ECO:0000256" key="6">
    <source>
        <dbReference type="PROSITE-ProRule" id="PRU00104"/>
    </source>
</evidence>
<sequence>MRSLSPGYFSTLRPGGRIGWQEATSDTEEEWLRALRRDPAALAKISAQPFWQKHVWLLEQLRVLQLPHGAGLEAMRIEVRREHLLEDSFSQVMSMRTGELRRWLRVQFVGEPGVDAGGLEREWFMLVAEALFDPQAGLFCAAPATGAFDINPASGLANDMHLEYFRFTGRSAARLSLASITFSDLELVDAELYRHLNWLRTHSADGLGLDFTVVSEHFGLKEVTELAPDGAHVAVTDANKHEYLKLMLRHRVVGRIEPQLWQLICGLFEVVPPQLIAVFDYCELEHLLCGIQEIDVDDWRRHTTYHGEYRRLGEKHPVVAWFWQLVQEDFTAEERARLLQFITGSSCVPPHGFKALQSNDGQFRRFSICSARKADTHYPRAHTCFNKLDLPLYESRAELEECLSTAIAFACTGFDID</sequence>
<dbReference type="SUPFAM" id="SSF56204">
    <property type="entry name" value="Hect, E3 ligase catalytic domain"/>
    <property type="match status" value="1"/>
</dbReference>
<dbReference type="InterPro" id="IPR035983">
    <property type="entry name" value="Hect_E3_ubiquitin_ligase"/>
</dbReference>
<dbReference type="EC" id="2.3.2.26" evidence="3"/>
<dbReference type="Gene3D" id="3.30.2410.10">
    <property type="entry name" value="Hect, E3 ligase catalytic domain"/>
    <property type="match status" value="1"/>
</dbReference>
<reference evidence="8" key="1">
    <citation type="submission" date="2021-02" db="EMBL/GenBank/DDBJ databases">
        <title>First Annotated Genome of the Yellow-green Alga Tribonema minus.</title>
        <authorList>
            <person name="Mahan K.M."/>
        </authorList>
    </citation>
    <scope>NUCLEOTIDE SEQUENCE</scope>
    <source>
        <strain evidence="8">UTEX B ZZ1240</strain>
    </source>
</reference>
<dbReference type="AlphaFoldDB" id="A0A835ZF82"/>
<comment type="caution">
    <text evidence="8">The sequence shown here is derived from an EMBL/GenBank/DDBJ whole genome shotgun (WGS) entry which is preliminary data.</text>
</comment>
<dbReference type="InterPro" id="IPR000569">
    <property type="entry name" value="HECT_dom"/>
</dbReference>
<dbReference type="EMBL" id="JAFCMP010000013">
    <property type="protein sequence ID" value="KAG5191938.1"/>
    <property type="molecule type" value="Genomic_DNA"/>
</dbReference>
<dbReference type="OrthoDB" id="8068875at2759"/>
<evidence type="ECO:0000256" key="2">
    <source>
        <dbReference type="ARBA" id="ARBA00004906"/>
    </source>
</evidence>
<dbReference type="FunFam" id="3.30.2410.10:FF:000009">
    <property type="entry name" value="Probable E3 ubiquitin-protein ligase HECTD2"/>
    <property type="match status" value="1"/>
</dbReference>
<feature type="active site" description="Glycyl thioester intermediate" evidence="6">
    <location>
        <position position="384"/>
    </location>
</feature>
<evidence type="ECO:0000256" key="5">
    <source>
        <dbReference type="ARBA" id="ARBA00022786"/>
    </source>
</evidence>
<dbReference type="GO" id="GO:0005737">
    <property type="term" value="C:cytoplasm"/>
    <property type="evidence" value="ECO:0007669"/>
    <property type="project" value="TreeGrafter"/>
</dbReference>
<comment type="pathway">
    <text evidence="2">Protein modification; protein ubiquitination.</text>
</comment>
<dbReference type="GO" id="GO:0061630">
    <property type="term" value="F:ubiquitin protein ligase activity"/>
    <property type="evidence" value="ECO:0007669"/>
    <property type="project" value="UniProtKB-EC"/>
</dbReference>
<evidence type="ECO:0000256" key="3">
    <source>
        <dbReference type="ARBA" id="ARBA00012485"/>
    </source>
</evidence>
<evidence type="ECO:0000313" key="9">
    <source>
        <dbReference type="Proteomes" id="UP000664859"/>
    </source>
</evidence>
<dbReference type="FunFam" id="3.30.2160.10:FF:000002">
    <property type="entry name" value="Putative Ubiquitin-protein ligase E3C"/>
    <property type="match status" value="1"/>
</dbReference>
<gene>
    <name evidence="8" type="ORF">JKP88DRAFT_256873</name>
</gene>
<dbReference type="PANTHER" id="PTHR11254">
    <property type="entry name" value="HECT DOMAIN UBIQUITIN-PROTEIN LIGASE"/>
    <property type="match status" value="1"/>
</dbReference>
<dbReference type="Gene3D" id="3.90.1750.10">
    <property type="entry name" value="Hect, E3 ligase catalytic domains"/>
    <property type="match status" value="1"/>
</dbReference>
<dbReference type="Pfam" id="PF00632">
    <property type="entry name" value="HECT"/>
    <property type="match status" value="1"/>
</dbReference>
<keyword evidence="5 6" id="KW-0833">Ubl conjugation pathway</keyword>
<evidence type="ECO:0000256" key="4">
    <source>
        <dbReference type="ARBA" id="ARBA00022679"/>
    </source>
</evidence>
<dbReference type="Proteomes" id="UP000664859">
    <property type="component" value="Unassembled WGS sequence"/>
</dbReference>
<organism evidence="8 9">
    <name type="scientific">Tribonema minus</name>
    <dbReference type="NCBI Taxonomy" id="303371"/>
    <lineage>
        <taxon>Eukaryota</taxon>
        <taxon>Sar</taxon>
        <taxon>Stramenopiles</taxon>
        <taxon>Ochrophyta</taxon>
        <taxon>PX clade</taxon>
        <taxon>Xanthophyceae</taxon>
        <taxon>Tribonematales</taxon>
        <taxon>Tribonemataceae</taxon>
        <taxon>Tribonema</taxon>
    </lineage>
</organism>
<evidence type="ECO:0000256" key="1">
    <source>
        <dbReference type="ARBA" id="ARBA00000885"/>
    </source>
</evidence>
<name>A0A835ZF82_9STRA</name>
<comment type="catalytic activity">
    <reaction evidence="1">
        <text>S-ubiquitinyl-[E2 ubiquitin-conjugating enzyme]-L-cysteine + [acceptor protein]-L-lysine = [E2 ubiquitin-conjugating enzyme]-L-cysteine + N(6)-ubiquitinyl-[acceptor protein]-L-lysine.</text>
        <dbReference type="EC" id="2.3.2.26"/>
    </reaction>
</comment>
<dbReference type="SMART" id="SM00119">
    <property type="entry name" value="HECTc"/>
    <property type="match status" value="1"/>
</dbReference>
<evidence type="ECO:0000259" key="7">
    <source>
        <dbReference type="PROSITE" id="PS50237"/>
    </source>
</evidence>
<proteinExistence type="predicted"/>
<protein>
    <recommendedName>
        <fullName evidence="3">HECT-type E3 ubiquitin transferase</fullName>
        <ecNumber evidence="3">2.3.2.26</ecNumber>
    </recommendedName>
</protein>
<dbReference type="GO" id="GO:0006511">
    <property type="term" value="P:ubiquitin-dependent protein catabolic process"/>
    <property type="evidence" value="ECO:0007669"/>
    <property type="project" value="TreeGrafter"/>
</dbReference>
<dbReference type="PANTHER" id="PTHR11254:SF440">
    <property type="entry name" value="E3 UBIQUITIN-PROTEIN LIGASE NEDD-4"/>
    <property type="match status" value="1"/>
</dbReference>
<dbReference type="GO" id="GO:0016567">
    <property type="term" value="P:protein ubiquitination"/>
    <property type="evidence" value="ECO:0007669"/>
    <property type="project" value="TreeGrafter"/>
</dbReference>
<dbReference type="InterPro" id="IPR050409">
    <property type="entry name" value="E3_ubiq-protein_ligase"/>
</dbReference>
<keyword evidence="9" id="KW-1185">Reference proteome</keyword>
<feature type="domain" description="HECT" evidence="7">
    <location>
        <begin position="96"/>
        <end position="417"/>
    </location>
</feature>
<dbReference type="CDD" id="cd00078">
    <property type="entry name" value="HECTc"/>
    <property type="match status" value="1"/>
</dbReference>
<dbReference type="Gene3D" id="3.30.2160.10">
    <property type="entry name" value="Hect, E3 ligase catalytic domain"/>
    <property type="match status" value="1"/>
</dbReference>
<keyword evidence="4" id="KW-0808">Transferase</keyword>
<evidence type="ECO:0000313" key="8">
    <source>
        <dbReference type="EMBL" id="KAG5191938.1"/>
    </source>
</evidence>